<comment type="caution">
    <text evidence="2">The sequence shown here is derived from an EMBL/GenBank/DDBJ whole genome shotgun (WGS) entry which is preliminary data.</text>
</comment>
<organism evidence="2 3">
    <name type="scientific">Plakobranchus ocellatus</name>
    <dbReference type="NCBI Taxonomy" id="259542"/>
    <lineage>
        <taxon>Eukaryota</taxon>
        <taxon>Metazoa</taxon>
        <taxon>Spiralia</taxon>
        <taxon>Lophotrochozoa</taxon>
        <taxon>Mollusca</taxon>
        <taxon>Gastropoda</taxon>
        <taxon>Heterobranchia</taxon>
        <taxon>Euthyneura</taxon>
        <taxon>Panpulmonata</taxon>
        <taxon>Sacoglossa</taxon>
        <taxon>Placobranchoidea</taxon>
        <taxon>Plakobranchidae</taxon>
        <taxon>Plakobranchus</taxon>
    </lineage>
</organism>
<reference evidence="2 3" key="1">
    <citation type="journal article" date="2021" name="Elife">
        <title>Chloroplast acquisition without the gene transfer in kleptoplastic sea slugs, Plakobranchus ocellatus.</title>
        <authorList>
            <person name="Maeda T."/>
            <person name="Takahashi S."/>
            <person name="Yoshida T."/>
            <person name="Shimamura S."/>
            <person name="Takaki Y."/>
            <person name="Nagai Y."/>
            <person name="Toyoda A."/>
            <person name="Suzuki Y."/>
            <person name="Arimoto A."/>
            <person name="Ishii H."/>
            <person name="Satoh N."/>
            <person name="Nishiyama T."/>
            <person name="Hasebe M."/>
            <person name="Maruyama T."/>
            <person name="Minagawa J."/>
            <person name="Obokata J."/>
            <person name="Shigenobu S."/>
        </authorList>
    </citation>
    <scope>NUCLEOTIDE SEQUENCE [LARGE SCALE GENOMIC DNA]</scope>
</reference>
<feature type="signal peptide" evidence="1">
    <location>
        <begin position="1"/>
        <end position="16"/>
    </location>
</feature>
<keyword evidence="3" id="KW-1185">Reference proteome</keyword>
<feature type="chain" id="PRO_5043506508" evidence="1">
    <location>
        <begin position="17"/>
        <end position="178"/>
    </location>
</feature>
<protein>
    <submittedName>
        <fullName evidence="2">Uncharacterized protein</fullName>
    </submittedName>
</protein>
<sequence>MLLLTLLVVTLGLTSADKCEDEIANCESSYWTPFKDVAIPDLRCDASMSWLNCLLALGDCGVYNFTGPLDAGSRNCFDTGLLGLTSADKCEDKVVKCESSYWTPFKDVAIPDLRCEASMNWLKCLLALSDCGVYNFTGPLDAGSRNCFDTGQCYSLAKVTFFRGLESAKILSECTREP</sequence>
<evidence type="ECO:0000313" key="3">
    <source>
        <dbReference type="Proteomes" id="UP000735302"/>
    </source>
</evidence>
<dbReference type="AlphaFoldDB" id="A0AAV4D0I8"/>
<keyword evidence="1" id="KW-0732">Signal</keyword>
<proteinExistence type="predicted"/>
<name>A0AAV4D0I8_9GAST</name>
<dbReference type="Proteomes" id="UP000735302">
    <property type="component" value="Unassembled WGS sequence"/>
</dbReference>
<gene>
    <name evidence="2" type="ORF">PoB_006416900</name>
</gene>
<evidence type="ECO:0000256" key="1">
    <source>
        <dbReference type="SAM" id="SignalP"/>
    </source>
</evidence>
<dbReference type="EMBL" id="BLXT01007282">
    <property type="protein sequence ID" value="GFO37664.1"/>
    <property type="molecule type" value="Genomic_DNA"/>
</dbReference>
<accession>A0AAV4D0I8</accession>
<evidence type="ECO:0000313" key="2">
    <source>
        <dbReference type="EMBL" id="GFO37664.1"/>
    </source>
</evidence>